<evidence type="ECO:0000256" key="4">
    <source>
        <dbReference type="ARBA" id="ARBA00022989"/>
    </source>
</evidence>
<evidence type="ECO:0000256" key="6">
    <source>
        <dbReference type="SAM" id="Phobius"/>
    </source>
</evidence>
<feature type="transmembrane region" description="Helical" evidence="6">
    <location>
        <begin position="6"/>
        <end position="27"/>
    </location>
</feature>
<comment type="caution">
    <text evidence="7">The sequence shown here is derived from an EMBL/GenBank/DDBJ whole genome shotgun (WGS) entry which is preliminary data.</text>
</comment>
<keyword evidence="3 6" id="KW-0812">Transmembrane</keyword>
<dbReference type="PANTHER" id="PTHR30086:SF20">
    <property type="entry name" value="ARGININE EXPORTER PROTEIN ARGO-RELATED"/>
    <property type="match status" value="1"/>
</dbReference>
<keyword evidence="5 6" id="KW-0472">Membrane</keyword>
<feature type="transmembrane region" description="Helical" evidence="6">
    <location>
        <begin position="141"/>
        <end position="168"/>
    </location>
</feature>
<feature type="transmembrane region" description="Helical" evidence="6">
    <location>
        <begin position="103"/>
        <end position="121"/>
    </location>
</feature>
<feature type="transmembrane region" description="Helical" evidence="6">
    <location>
        <begin position="180"/>
        <end position="197"/>
    </location>
</feature>
<gene>
    <name evidence="7" type="ORF">J4035_02960</name>
</gene>
<protein>
    <submittedName>
        <fullName evidence="7">LysE family transporter</fullName>
    </submittedName>
</protein>
<evidence type="ECO:0000256" key="1">
    <source>
        <dbReference type="ARBA" id="ARBA00004651"/>
    </source>
</evidence>
<reference evidence="7 8" key="1">
    <citation type="submission" date="2021-03" db="EMBL/GenBank/DDBJ databases">
        <title>novel species in genus Cellulomonas.</title>
        <authorList>
            <person name="Zhang G."/>
        </authorList>
    </citation>
    <scope>NUCLEOTIDE SEQUENCE [LARGE SCALE GENOMIC DNA]</scope>
    <source>
        <strain evidence="8">zg-ZUI188</strain>
    </source>
</reference>
<evidence type="ECO:0000256" key="2">
    <source>
        <dbReference type="ARBA" id="ARBA00022475"/>
    </source>
</evidence>
<dbReference type="RefSeq" id="WP_208212186.1">
    <property type="nucleotide sequence ID" value="NZ_CP074404.1"/>
</dbReference>
<comment type="subcellular location">
    <subcellularLocation>
        <location evidence="1">Cell membrane</location>
        <topology evidence="1">Multi-pass membrane protein</topology>
    </subcellularLocation>
</comment>
<feature type="transmembrane region" description="Helical" evidence="6">
    <location>
        <begin position="74"/>
        <end position="91"/>
    </location>
</feature>
<evidence type="ECO:0000256" key="3">
    <source>
        <dbReference type="ARBA" id="ARBA00022692"/>
    </source>
</evidence>
<sequence length="198" mass="20021">MPTIALSGFLTSLALIVAIGAQNAFVLRQGIRGEHVLPVVAVCAAADALLIGAGIAGLGALVTDHPTVLTVTRYAGAAFLLVLAVGAAARARRPDRLDPAADGPAALGAVLTTCLALTFLNPHVYLDTVVLLGSLAHQHGAGAWVFGAGAAAASIAWFTALGFGAAYLRPVFARPRAWQVLDLVIAGVMATLAVTLVV</sequence>
<dbReference type="Proteomes" id="UP000678317">
    <property type="component" value="Unassembled WGS sequence"/>
</dbReference>
<dbReference type="PANTHER" id="PTHR30086">
    <property type="entry name" value="ARGININE EXPORTER PROTEIN ARGO"/>
    <property type="match status" value="1"/>
</dbReference>
<dbReference type="InterPro" id="IPR001123">
    <property type="entry name" value="LeuE-type"/>
</dbReference>
<evidence type="ECO:0000313" key="8">
    <source>
        <dbReference type="Proteomes" id="UP000678317"/>
    </source>
</evidence>
<evidence type="ECO:0000313" key="7">
    <source>
        <dbReference type="EMBL" id="MBO3083586.1"/>
    </source>
</evidence>
<keyword evidence="8" id="KW-1185">Reference proteome</keyword>
<dbReference type="EMBL" id="JAGFBM010000001">
    <property type="protein sequence ID" value="MBO3083586.1"/>
    <property type="molecule type" value="Genomic_DNA"/>
</dbReference>
<dbReference type="Pfam" id="PF01810">
    <property type="entry name" value="LysE"/>
    <property type="match status" value="1"/>
</dbReference>
<accession>A0ABS3SF49</accession>
<name>A0ABS3SF49_9CELL</name>
<feature type="transmembrane region" description="Helical" evidence="6">
    <location>
        <begin position="39"/>
        <end position="62"/>
    </location>
</feature>
<proteinExistence type="predicted"/>
<organism evidence="7 8">
    <name type="scientific">Cellulomonas fengjieae</name>
    <dbReference type="NCBI Taxonomy" id="2819978"/>
    <lineage>
        <taxon>Bacteria</taxon>
        <taxon>Bacillati</taxon>
        <taxon>Actinomycetota</taxon>
        <taxon>Actinomycetes</taxon>
        <taxon>Micrococcales</taxon>
        <taxon>Cellulomonadaceae</taxon>
        <taxon>Cellulomonas</taxon>
    </lineage>
</organism>
<keyword evidence="4 6" id="KW-1133">Transmembrane helix</keyword>
<evidence type="ECO:0000256" key="5">
    <source>
        <dbReference type="ARBA" id="ARBA00023136"/>
    </source>
</evidence>
<keyword evidence="2" id="KW-1003">Cell membrane</keyword>